<dbReference type="RefSeq" id="WP_185888114.1">
    <property type="nucleotide sequence ID" value="NZ_CP060202.1"/>
</dbReference>
<sequence>MSNVASDGVVLNISDITPGTYSNVDGLTLLIAIKNAFDNQAEYVTLSLQGVIGFSSSFLNSSLGTLYEEMGIAGFKRIRLVNYKPAQLVQLKKYMTDVVQLHKAE</sequence>
<dbReference type="Pfam" id="PF14213">
    <property type="entry name" value="DUF4325"/>
    <property type="match status" value="1"/>
</dbReference>
<evidence type="ECO:0000313" key="3">
    <source>
        <dbReference type="Proteomes" id="UP000515489"/>
    </source>
</evidence>
<dbReference type="EMBL" id="CP060202">
    <property type="protein sequence ID" value="QNH62199.1"/>
    <property type="molecule type" value="Genomic_DNA"/>
</dbReference>
<evidence type="ECO:0000259" key="1">
    <source>
        <dbReference type="Pfam" id="PF14213"/>
    </source>
</evidence>
<name>A0A7G7W756_9BACT</name>
<gene>
    <name evidence="2" type="ORF">H4317_19010</name>
</gene>
<evidence type="ECO:0000313" key="2">
    <source>
        <dbReference type="EMBL" id="QNH62199.1"/>
    </source>
</evidence>
<dbReference type="KEGG" id="hsk:H4317_19010"/>
<dbReference type="InterPro" id="IPR025474">
    <property type="entry name" value="DUF4325"/>
</dbReference>
<keyword evidence="3" id="KW-1185">Reference proteome</keyword>
<organism evidence="2 3">
    <name type="scientific">Hymenobacter sediminicola</name>
    <dbReference type="NCBI Taxonomy" id="2761579"/>
    <lineage>
        <taxon>Bacteria</taxon>
        <taxon>Pseudomonadati</taxon>
        <taxon>Bacteroidota</taxon>
        <taxon>Cytophagia</taxon>
        <taxon>Cytophagales</taxon>
        <taxon>Hymenobacteraceae</taxon>
        <taxon>Hymenobacter</taxon>
    </lineage>
</organism>
<proteinExistence type="predicted"/>
<reference evidence="2 3" key="1">
    <citation type="submission" date="2020-08" db="EMBL/GenBank/DDBJ databases">
        <title>Hymenobacter sp. S2-20-2 genome sequencing.</title>
        <authorList>
            <person name="Jin L."/>
        </authorList>
    </citation>
    <scope>NUCLEOTIDE SEQUENCE [LARGE SCALE GENOMIC DNA]</scope>
    <source>
        <strain evidence="2 3">S2-20-2</strain>
    </source>
</reference>
<dbReference type="Proteomes" id="UP000515489">
    <property type="component" value="Chromosome"/>
</dbReference>
<protein>
    <submittedName>
        <fullName evidence="2">DUF4325 domain-containing protein</fullName>
    </submittedName>
</protein>
<feature type="domain" description="DUF4325" evidence="1">
    <location>
        <begin position="29"/>
        <end position="80"/>
    </location>
</feature>
<dbReference type="AlphaFoldDB" id="A0A7G7W756"/>
<accession>A0A7G7W756</accession>